<dbReference type="InterPro" id="IPR045247">
    <property type="entry name" value="Oye-like"/>
</dbReference>
<protein>
    <submittedName>
        <fullName evidence="8">NADH:flavin oxidoreductase/NADH oxidase, N-terminal</fullName>
    </submittedName>
</protein>
<dbReference type="STRING" id="63057.A0A2P5EWC3"/>
<dbReference type="AlphaFoldDB" id="A0A2P5EWC3"/>
<dbReference type="InterPro" id="IPR001155">
    <property type="entry name" value="OxRdtase_FMN_N"/>
</dbReference>
<evidence type="ECO:0000256" key="3">
    <source>
        <dbReference type="ARBA" id="ARBA00022630"/>
    </source>
</evidence>
<dbReference type="OrthoDB" id="1663137at2759"/>
<dbReference type="SUPFAM" id="SSF51395">
    <property type="entry name" value="FMN-linked oxidoreductases"/>
    <property type="match status" value="1"/>
</dbReference>
<evidence type="ECO:0000256" key="5">
    <source>
        <dbReference type="ARBA" id="ARBA00022857"/>
    </source>
</evidence>
<evidence type="ECO:0000313" key="8">
    <source>
        <dbReference type="EMBL" id="PON89830.1"/>
    </source>
</evidence>
<accession>A0A2P5EWC3</accession>
<keyword evidence="5" id="KW-0521">NADP</keyword>
<dbReference type="GO" id="GO:0010181">
    <property type="term" value="F:FMN binding"/>
    <property type="evidence" value="ECO:0007669"/>
    <property type="project" value="InterPro"/>
</dbReference>
<dbReference type="Proteomes" id="UP000237000">
    <property type="component" value="Unassembled WGS sequence"/>
</dbReference>
<evidence type="ECO:0000259" key="7">
    <source>
        <dbReference type="Pfam" id="PF00724"/>
    </source>
</evidence>
<organism evidence="8 9">
    <name type="scientific">Trema orientale</name>
    <name type="common">Charcoal tree</name>
    <name type="synonym">Celtis orientalis</name>
    <dbReference type="NCBI Taxonomy" id="63057"/>
    <lineage>
        <taxon>Eukaryota</taxon>
        <taxon>Viridiplantae</taxon>
        <taxon>Streptophyta</taxon>
        <taxon>Embryophyta</taxon>
        <taxon>Tracheophyta</taxon>
        <taxon>Spermatophyta</taxon>
        <taxon>Magnoliopsida</taxon>
        <taxon>eudicotyledons</taxon>
        <taxon>Gunneridae</taxon>
        <taxon>Pentapetalae</taxon>
        <taxon>rosids</taxon>
        <taxon>fabids</taxon>
        <taxon>Rosales</taxon>
        <taxon>Cannabaceae</taxon>
        <taxon>Trema</taxon>
    </lineage>
</organism>
<proteinExistence type="inferred from homology"/>
<comment type="caution">
    <text evidence="8">The sequence shown here is derived from an EMBL/GenBank/DDBJ whole genome shotgun (WGS) entry which is preliminary data.</text>
</comment>
<dbReference type="EMBL" id="JXTC01000089">
    <property type="protein sequence ID" value="PON89830.1"/>
    <property type="molecule type" value="Genomic_DNA"/>
</dbReference>
<dbReference type="PANTHER" id="PTHR22893">
    <property type="entry name" value="NADH OXIDOREDUCTASE-RELATED"/>
    <property type="match status" value="1"/>
</dbReference>
<evidence type="ECO:0000313" key="9">
    <source>
        <dbReference type="Proteomes" id="UP000237000"/>
    </source>
</evidence>
<evidence type="ECO:0000256" key="2">
    <source>
        <dbReference type="ARBA" id="ARBA00005979"/>
    </source>
</evidence>
<comment type="cofactor">
    <cofactor evidence="1">
        <name>FMN</name>
        <dbReference type="ChEBI" id="CHEBI:58210"/>
    </cofactor>
</comment>
<dbReference type="Gene3D" id="3.20.20.70">
    <property type="entry name" value="Aldolase class I"/>
    <property type="match status" value="1"/>
</dbReference>
<dbReference type="InterPro" id="IPR013785">
    <property type="entry name" value="Aldolase_TIM"/>
</dbReference>
<evidence type="ECO:0000256" key="1">
    <source>
        <dbReference type="ARBA" id="ARBA00001917"/>
    </source>
</evidence>
<evidence type="ECO:0000256" key="4">
    <source>
        <dbReference type="ARBA" id="ARBA00022643"/>
    </source>
</evidence>
<feature type="domain" description="NADH:flavin oxidoreductase/NADH oxidase N-terminal" evidence="7">
    <location>
        <begin position="4"/>
        <end position="137"/>
    </location>
</feature>
<keyword evidence="4" id="KW-0288">FMN</keyword>
<dbReference type="PANTHER" id="PTHR22893:SF91">
    <property type="entry name" value="NADPH DEHYDROGENASE 2-RELATED"/>
    <property type="match status" value="1"/>
</dbReference>
<keyword evidence="9" id="KW-1185">Reference proteome</keyword>
<sequence length="138" mass="15371">MYFRIVLAPLTRQRSYNNIPQPHAILYYSQRTSKGGLLIAEATGISDTSRGYPETPGIWTEEQVDAWKPIVDAVHAKGDFQPNGESPISSMDEALTPKSGYGFGTSELTPPRRLRTDEISQIVNHYRFAARNAMKAGE</sequence>
<dbReference type="Pfam" id="PF00724">
    <property type="entry name" value="Oxidored_FMN"/>
    <property type="match status" value="1"/>
</dbReference>
<dbReference type="InParanoid" id="A0A2P5EWC3"/>
<reference evidence="9" key="1">
    <citation type="submission" date="2016-06" db="EMBL/GenBank/DDBJ databases">
        <title>Parallel loss of symbiosis genes in relatives of nitrogen-fixing non-legume Parasponia.</title>
        <authorList>
            <person name="Van Velzen R."/>
            <person name="Holmer R."/>
            <person name="Bu F."/>
            <person name="Rutten L."/>
            <person name="Van Zeijl A."/>
            <person name="Liu W."/>
            <person name="Santuari L."/>
            <person name="Cao Q."/>
            <person name="Sharma T."/>
            <person name="Shen D."/>
            <person name="Roswanjaya Y."/>
            <person name="Wardhani T."/>
            <person name="Kalhor M.S."/>
            <person name="Jansen J."/>
            <person name="Van den Hoogen J."/>
            <person name="Gungor B."/>
            <person name="Hartog M."/>
            <person name="Hontelez J."/>
            <person name="Verver J."/>
            <person name="Yang W.-C."/>
            <person name="Schijlen E."/>
            <person name="Repin R."/>
            <person name="Schilthuizen M."/>
            <person name="Schranz E."/>
            <person name="Heidstra R."/>
            <person name="Miyata K."/>
            <person name="Fedorova E."/>
            <person name="Kohlen W."/>
            <person name="Bisseling T."/>
            <person name="Smit S."/>
            <person name="Geurts R."/>
        </authorList>
    </citation>
    <scope>NUCLEOTIDE SEQUENCE [LARGE SCALE GENOMIC DNA]</scope>
    <source>
        <strain evidence="9">cv. RG33-2</strain>
    </source>
</reference>
<name>A0A2P5EWC3_TREOI</name>
<comment type="similarity">
    <text evidence="2">Belongs to the NADH:flavin oxidoreductase/NADH oxidase family.</text>
</comment>
<evidence type="ECO:0000256" key="6">
    <source>
        <dbReference type="SAM" id="MobiDB-lite"/>
    </source>
</evidence>
<dbReference type="GO" id="GO:0016491">
    <property type="term" value="F:oxidoreductase activity"/>
    <property type="evidence" value="ECO:0007669"/>
    <property type="project" value="InterPro"/>
</dbReference>
<gene>
    <name evidence="8" type="ORF">TorRG33x02_143530</name>
</gene>
<feature type="region of interest" description="Disordered" evidence="6">
    <location>
        <begin position="78"/>
        <end position="110"/>
    </location>
</feature>
<keyword evidence="3" id="KW-0285">Flavoprotein</keyword>